<dbReference type="EC" id="5.6.2.2" evidence="3"/>
<dbReference type="Proteomes" id="UP000002051">
    <property type="component" value="Chromosome 2"/>
</dbReference>
<evidence type="ECO:0000256" key="1">
    <source>
        <dbReference type="ARBA" id="ARBA00000185"/>
    </source>
</evidence>
<dbReference type="GO" id="GO:0006265">
    <property type="term" value="P:DNA topological change"/>
    <property type="evidence" value="ECO:0007669"/>
    <property type="project" value="InterPro"/>
</dbReference>
<dbReference type="STRING" id="3880.A0A072V5L2"/>
<keyword evidence="4" id="KW-0799">Topoisomerase</keyword>
<dbReference type="InterPro" id="IPR036890">
    <property type="entry name" value="HATPase_C_sf"/>
</dbReference>
<evidence type="ECO:0000256" key="6">
    <source>
        <dbReference type="ARBA" id="ARBA00023235"/>
    </source>
</evidence>
<accession>A0A072V5L2</accession>
<name>A0A072V5L2_MEDTR</name>
<keyword evidence="5" id="KW-0238">DNA-binding</keyword>
<dbReference type="EMBL" id="CM001218">
    <property type="protein sequence ID" value="KEH37122.1"/>
    <property type="molecule type" value="Genomic_DNA"/>
</dbReference>
<proteinExistence type="predicted"/>
<gene>
    <name evidence="7" type="ordered locus">MTR_2g032010</name>
</gene>
<organism evidence="7 9">
    <name type="scientific">Medicago truncatula</name>
    <name type="common">Barrel medic</name>
    <name type="synonym">Medicago tribuloides</name>
    <dbReference type="NCBI Taxonomy" id="3880"/>
    <lineage>
        <taxon>Eukaryota</taxon>
        <taxon>Viridiplantae</taxon>
        <taxon>Streptophyta</taxon>
        <taxon>Embryophyta</taxon>
        <taxon>Tracheophyta</taxon>
        <taxon>Spermatophyta</taxon>
        <taxon>Magnoliopsida</taxon>
        <taxon>eudicotyledons</taxon>
        <taxon>Gunneridae</taxon>
        <taxon>Pentapetalae</taxon>
        <taxon>rosids</taxon>
        <taxon>fabids</taxon>
        <taxon>Fabales</taxon>
        <taxon>Fabaceae</taxon>
        <taxon>Papilionoideae</taxon>
        <taxon>50 kb inversion clade</taxon>
        <taxon>NPAAA clade</taxon>
        <taxon>Hologalegina</taxon>
        <taxon>IRL clade</taxon>
        <taxon>Trifolieae</taxon>
        <taxon>Medicago</taxon>
    </lineage>
</organism>
<dbReference type="InterPro" id="IPR050634">
    <property type="entry name" value="DNA_Topoisomerase_II"/>
</dbReference>
<evidence type="ECO:0000256" key="4">
    <source>
        <dbReference type="ARBA" id="ARBA00023029"/>
    </source>
</evidence>
<reference evidence="8" key="3">
    <citation type="submission" date="2015-04" db="UniProtKB">
        <authorList>
            <consortium name="EnsemblPlants"/>
        </authorList>
    </citation>
    <scope>IDENTIFICATION</scope>
    <source>
        <strain evidence="8">cv. Jemalong A17</strain>
    </source>
</reference>
<evidence type="ECO:0000313" key="7">
    <source>
        <dbReference type="EMBL" id="KEH37122.1"/>
    </source>
</evidence>
<keyword evidence="6" id="KW-0413">Isomerase</keyword>
<comment type="catalytic activity">
    <reaction evidence="1">
        <text>ATP-dependent breakage, passage and rejoining of double-stranded DNA.</text>
        <dbReference type="EC" id="5.6.2.2"/>
    </reaction>
</comment>
<dbReference type="Gene3D" id="3.40.50.670">
    <property type="match status" value="1"/>
</dbReference>
<dbReference type="InterPro" id="IPR013759">
    <property type="entry name" value="Topo_IIA_B_C"/>
</dbReference>
<dbReference type="GO" id="GO:0005524">
    <property type="term" value="F:ATP binding"/>
    <property type="evidence" value="ECO:0007669"/>
    <property type="project" value="InterPro"/>
</dbReference>
<dbReference type="GO" id="GO:0003918">
    <property type="term" value="F:DNA topoisomerase type II (double strand cut, ATP-hydrolyzing) activity"/>
    <property type="evidence" value="ECO:0007669"/>
    <property type="project" value="UniProtKB-EC"/>
</dbReference>
<dbReference type="HOGENOM" id="CLU_1941206_0_0_1"/>
<dbReference type="GO" id="GO:0003677">
    <property type="term" value="F:DNA binding"/>
    <property type="evidence" value="ECO:0007669"/>
    <property type="project" value="UniProtKB-KW"/>
</dbReference>
<dbReference type="EnsemblPlants" id="KEH37122">
    <property type="protein sequence ID" value="KEH37122"/>
    <property type="gene ID" value="MTR_2g032010"/>
</dbReference>
<dbReference type="Gene3D" id="3.30.565.10">
    <property type="entry name" value="Histidine kinase-like ATPase, C-terminal domain"/>
    <property type="match status" value="1"/>
</dbReference>
<dbReference type="PANTHER" id="PTHR10169:SF38">
    <property type="entry name" value="DNA TOPOISOMERASE 2"/>
    <property type="match status" value="1"/>
</dbReference>
<reference evidence="7 9" key="2">
    <citation type="journal article" date="2014" name="BMC Genomics">
        <title>An improved genome release (version Mt4.0) for the model legume Medicago truncatula.</title>
        <authorList>
            <person name="Tang H."/>
            <person name="Krishnakumar V."/>
            <person name="Bidwell S."/>
            <person name="Rosen B."/>
            <person name="Chan A."/>
            <person name="Zhou S."/>
            <person name="Gentzbittel L."/>
            <person name="Childs K.L."/>
            <person name="Yandell M."/>
            <person name="Gundlach H."/>
            <person name="Mayer K.F."/>
            <person name="Schwartz D.C."/>
            <person name="Town C.D."/>
        </authorList>
    </citation>
    <scope>GENOME REANNOTATION</scope>
    <source>
        <strain evidence="7">A17</strain>
        <strain evidence="8 9">cv. Jemalong A17</strain>
    </source>
</reference>
<comment type="cofactor">
    <cofactor evidence="2">
        <name>Mg(2+)</name>
        <dbReference type="ChEBI" id="CHEBI:18420"/>
    </cofactor>
</comment>
<evidence type="ECO:0000256" key="2">
    <source>
        <dbReference type="ARBA" id="ARBA00001946"/>
    </source>
</evidence>
<evidence type="ECO:0000256" key="5">
    <source>
        <dbReference type="ARBA" id="ARBA00023125"/>
    </source>
</evidence>
<evidence type="ECO:0000313" key="9">
    <source>
        <dbReference type="Proteomes" id="UP000002051"/>
    </source>
</evidence>
<dbReference type="PANTHER" id="PTHR10169">
    <property type="entry name" value="DNA TOPOISOMERASE/GYRASE"/>
    <property type="match status" value="1"/>
</dbReference>
<evidence type="ECO:0000313" key="8">
    <source>
        <dbReference type="EnsemblPlants" id="KEH37122"/>
    </source>
</evidence>
<keyword evidence="9" id="KW-1185">Reference proteome</keyword>
<evidence type="ECO:0000256" key="3">
    <source>
        <dbReference type="ARBA" id="ARBA00012895"/>
    </source>
</evidence>
<sequence>MQSKLGLKTITCEDGEKWTKVIVKLDLKMFNMKCFEDNIVALMKKCVVDMTGILGRTIKDYAKDLCQSQEQFEKTYSMKKTKLACHLAKLEDANYVGDPMESNKCILILTKGDFANALVMSGLSVDVRNY</sequence>
<protein>
    <recommendedName>
        <fullName evidence="3">DNA topoisomerase (ATP-hydrolyzing)</fullName>
        <ecNumber evidence="3">5.6.2.2</ecNumber>
    </recommendedName>
</protein>
<dbReference type="AlphaFoldDB" id="A0A072V5L2"/>
<reference evidence="7 9" key="1">
    <citation type="journal article" date="2011" name="Nature">
        <title>The Medicago genome provides insight into the evolution of rhizobial symbioses.</title>
        <authorList>
            <person name="Young N.D."/>
            <person name="Debelle F."/>
            <person name="Oldroyd G.E."/>
            <person name="Geurts R."/>
            <person name="Cannon S.B."/>
            <person name="Udvardi M.K."/>
            <person name="Benedito V.A."/>
            <person name="Mayer K.F."/>
            <person name="Gouzy J."/>
            <person name="Schoof H."/>
            <person name="Van de Peer Y."/>
            <person name="Proost S."/>
            <person name="Cook D.R."/>
            <person name="Meyers B.C."/>
            <person name="Spannagl M."/>
            <person name="Cheung F."/>
            <person name="De Mita S."/>
            <person name="Krishnakumar V."/>
            <person name="Gundlach H."/>
            <person name="Zhou S."/>
            <person name="Mudge J."/>
            <person name="Bharti A.K."/>
            <person name="Murray J.D."/>
            <person name="Naoumkina M.A."/>
            <person name="Rosen B."/>
            <person name="Silverstein K.A."/>
            <person name="Tang H."/>
            <person name="Rombauts S."/>
            <person name="Zhao P.X."/>
            <person name="Zhou P."/>
            <person name="Barbe V."/>
            <person name="Bardou P."/>
            <person name="Bechner M."/>
            <person name="Bellec A."/>
            <person name="Berger A."/>
            <person name="Berges H."/>
            <person name="Bidwell S."/>
            <person name="Bisseling T."/>
            <person name="Choisne N."/>
            <person name="Couloux A."/>
            <person name="Denny R."/>
            <person name="Deshpande S."/>
            <person name="Dai X."/>
            <person name="Doyle J.J."/>
            <person name="Dudez A.M."/>
            <person name="Farmer A.D."/>
            <person name="Fouteau S."/>
            <person name="Franken C."/>
            <person name="Gibelin C."/>
            <person name="Gish J."/>
            <person name="Goldstein S."/>
            <person name="Gonzalez A.J."/>
            <person name="Green P.J."/>
            <person name="Hallab A."/>
            <person name="Hartog M."/>
            <person name="Hua A."/>
            <person name="Humphray S.J."/>
            <person name="Jeong D.H."/>
            <person name="Jing Y."/>
            <person name="Jocker A."/>
            <person name="Kenton S.M."/>
            <person name="Kim D.J."/>
            <person name="Klee K."/>
            <person name="Lai H."/>
            <person name="Lang C."/>
            <person name="Lin S."/>
            <person name="Macmil S.L."/>
            <person name="Magdelenat G."/>
            <person name="Matthews L."/>
            <person name="McCorrison J."/>
            <person name="Monaghan E.L."/>
            <person name="Mun J.H."/>
            <person name="Najar F.Z."/>
            <person name="Nicholson C."/>
            <person name="Noirot C."/>
            <person name="O'Bleness M."/>
            <person name="Paule C.R."/>
            <person name="Poulain J."/>
            <person name="Prion F."/>
            <person name="Qin B."/>
            <person name="Qu C."/>
            <person name="Retzel E.F."/>
            <person name="Riddle C."/>
            <person name="Sallet E."/>
            <person name="Samain S."/>
            <person name="Samson N."/>
            <person name="Sanders I."/>
            <person name="Saurat O."/>
            <person name="Scarpelli C."/>
            <person name="Schiex T."/>
            <person name="Segurens B."/>
            <person name="Severin A.J."/>
            <person name="Sherrier D.J."/>
            <person name="Shi R."/>
            <person name="Sims S."/>
            <person name="Singer S.R."/>
            <person name="Sinharoy S."/>
            <person name="Sterck L."/>
            <person name="Viollet A."/>
            <person name="Wang B.B."/>
            <person name="Wang K."/>
            <person name="Wang M."/>
            <person name="Wang X."/>
            <person name="Warfsmann J."/>
            <person name="Weissenbach J."/>
            <person name="White D.D."/>
            <person name="White J.D."/>
            <person name="Wiley G.B."/>
            <person name="Wincker P."/>
            <person name="Xing Y."/>
            <person name="Yang L."/>
            <person name="Yao Z."/>
            <person name="Ying F."/>
            <person name="Zhai J."/>
            <person name="Zhou L."/>
            <person name="Zuber A."/>
            <person name="Denarie J."/>
            <person name="Dixon R.A."/>
            <person name="May G.D."/>
            <person name="Schwartz D.C."/>
            <person name="Rogers J."/>
            <person name="Quetier F."/>
            <person name="Town C.D."/>
            <person name="Roe B.A."/>
        </authorList>
    </citation>
    <scope>NUCLEOTIDE SEQUENCE [LARGE SCALE GENOMIC DNA]</scope>
    <source>
        <strain evidence="7">A17</strain>
        <strain evidence="8 9">cv. Jemalong A17</strain>
    </source>
</reference>